<name>K9X3S4_9NOST</name>
<dbReference type="EMBL" id="CP003642">
    <property type="protein sequence ID" value="AFZ26744.1"/>
    <property type="molecule type" value="Genomic_DNA"/>
</dbReference>
<protein>
    <submittedName>
        <fullName evidence="1">Uncharacterized protein</fullName>
    </submittedName>
</protein>
<dbReference type="Proteomes" id="UP000010475">
    <property type="component" value="Chromosome"/>
</dbReference>
<reference evidence="1 2" key="1">
    <citation type="submission" date="2012-06" db="EMBL/GenBank/DDBJ databases">
        <title>Finished chromosome of genome of Cylindrospermum stagnale PCC 7417.</title>
        <authorList>
            <consortium name="US DOE Joint Genome Institute"/>
            <person name="Gugger M."/>
            <person name="Coursin T."/>
            <person name="Rippka R."/>
            <person name="Tandeau De Marsac N."/>
            <person name="Huntemann M."/>
            <person name="Wei C.-L."/>
            <person name="Han J."/>
            <person name="Detter J.C."/>
            <person name="Han C."/>
            <person name="Tapia R."/>
            <person name="Chen A."/>
            <person name="Kyrpides N."/>
            <person name="Mavromatis K."/>
            <person name="Markowitz V."/>
            <person name="Szeto E."/>
            <person name="Ivanova N."/>
            <person name="Pagani I."/>
            <person name="Pati A."/>
            <person name="Goodwin L."/>
            <person name="Nordberg H.P."/>
            <person name="Cantor M.N."/>
            <person name="Hua S.X."/>
            <person name="Woyke T."/>
            <person name="Kerfeld C.A."/>
        </authorList>
    </citation>
    <scope>NUCLEOTIDE SEQUENCE [LARGE SCALE GENOMIC DNA]</scope>
    <source>
        <strain evidence="1 2">PCC 7417</strain>
    </source>
</reference>
<dbReference type="KEGG" id="csg:Cylst_4679"/>
<evidence type="ECO:0000313" key="2">
    <source>
        <dbReference type="Proteomes" id="UP000010475"/>
    </source>
</evidence>
<organism evidence="1 2">
    <name type="scientific">Cylindrospermum stagnale PCC 7417</name>
    <dbReference type="NCBI Taxonomy" id="56107"/>
    <lineage>
        <taxon>Bacteria</taxon>
        <taxon>Bacillati</taxon>
        <taxon>Cyanobacteriota</taxon>
        <taxon>Cyanophyceae</taxon>
        <taxon>Nostocales</taxon>
        <taxon>Nostocaceae</taxon>
        <taxon>Cylindrospermum</taxon>
    </lineage>
</organism>
<gene>
    <name evidence="1" type="ORF">Cylst_4679</name>
</gene>
<accession>K9X3S4</accession>
<keyword evidence="2" id="KW-1185">Reference proteome</keyword>
<dbReference type="HOGENOM" id="CLU_2878390_0_0_3"/>
<dbReference type="AlphaFoldDB" id="K9X3S4"/>
<proteinExistence type="predicted"/>
<sequence>MSSQLNVKVNNPVSLRVLIEKTYSVLTEINLADQPKLKVISDSQELFDTYLGNFILYDTEQKR</sequence>
<evidence type="ECO:0000313" key="1">
    <source>
        <dbReference type="EMBL" id="AFZ26744.1"/>
    </source>
</evidence>